<dbReference type="PROSITE" id="PS51257">
    <property type="entry name" value="PROKAR_LIPOPROTEIN"/>
    <property type="match status" value="1"/>
</dbReference>
<organism evidence="3 4">
    <name type="scientific">Ferrimonas aestuarii</name>
    <dbReference type="NCBI Taxonomy" id="2569539"/>
    <lineage>
        <taxon>Bacteria</taxon>
        <taxon>Pseudomonadati</taxon>
        <taxon>Pseudomonadota</taxon>
        <taxon>Gammaproteobacteria</taxon>
        <taxon>Alteromonadales</taxon>
        <taxon>Ferrimonadaceae</taxon>
        <taxon>Ferrimonas</taxon>
    </lineage>
</organism>
<name>A0A4U1BE93_9GAMM</name>
<dbReference type="Gene3D" id="1.20.1600.10">
    <property type="entry name" value="Outer membrane efflux proteins (OEP)"/>
    <property type="match status" value="1"/>
</dbReference>
<dbReference type="GO" id="GO:0015562">
    <property type="term" value="F:efflux transmembrane transporter activity"/>
    <property type="evidence" value="ECO:0007669"/>
    <property type="project" value="InterPro"/>
</dbReference>
<accession>A0A4U1BE93</accession>
<proteinExistence type="inferred from homology"/>
<dbReference type="Pfam" id="PF02321">
    <property type="entry name" value="OEP"/>
    <property type="match status" value="2"/>
</dbReference>
<dbReference type="OrthoDB" id="9770517at2"/>
<keyword evidence="2" id="KW-0472">Membrane</keyword>
<dbReference type="AlphaFoldDB" id="A0A4U1BE93"/>
<dbReference type="NCBIfam" id="TIGR01845">
    <property type="entry name" value="outer_NodT"/>
    <property type="match status" value="1"/>
</dbReference>
<dbReference type="InterPro" id="IPR003423">
    <property type="entry name" value="OMP_efflux"/>
</dbReference>
<comment type="caution">
    <text evidence="3">The sequence shown here is derived from an EMBL/GenBank/DDBJ whole genome shotgun (WGS) entry which is preliminary data.</text>
</comment>
<sequence length="477" mass="52304">MKAKLGLVALVVTLSGCSLQPNYERPEMPTTVFWPTEPMMAEEGSIAVGDDWRSFINDPKLVQLIELALNHNRDLEVALLNILKAEAQLGIQRAERLPNIDLSGGSSNQRLSENINGGTSTISRQQSLSVGITAFELDFWGRVYNLEQQALYSYLATVEGRKNTQLSLISSVMQAYLNLETDRRLLQLAKETLETQQNSLILTQTSFDNGVASGLDVAQAKTTVATALVDVAQFTSRVQVDINALTLLVGTPIADELLPSANDRTEFAPVSAGLPSSVLLTRPDVMSAEHNLRAAYANIGVARAAYFPNISLTATGGLLSRDLDDLFDGDSKSWVFSPTINLPIFNWGSLDSQFDVAVADQQIAEANYEKTVQTAFQEVADALANQGTLDDQLAAQIMLVEAYKESFDLAQLRFDEGVDNYFKVLDSQRNYYSAQQTLLSTELSYWLNRIALFKALGGGWVETDKSLPELTLPEPSS</sequence>
<keyword evidence="2" id="KW-1134">Transmembrane beta strand</keyword>
<dbReference type="PANTHER" id="PTHR30203">
    <property type="entry name" value="OUTER MEMBRANE CATION EFFLUX PROTEIN"/>
    <property type="match status" value="1"/>
</dbReference>
<dbReference type="EMBL" id="SWCJ01000028">
    <property type="protein sequence ID" value="TKB49163.1"/>
    <property type="molecule type" value="Genomic_DNA"/>
</dbReference>
<comment type="similarity">
    <text evidence="1 2">Belongs to the outer membrane factor (OMF) (TC 1.B.17) family.</text>
</comment>
<keyword evidence="2" id="KW-0564">Palmitate</keyword>
<gene>
    <name evidence="3" type="ORF">FCL42_20890</name>
</gene>
<protein>
    <submittedName>
        <fullName evidence="3">TolC family protein</fullName>
    </submittedName>
</protein>
<keyword evidence="2" id="KW-0449">Lipoprotein</keyword>
<dbReference type="Proteomes" id="UP000305675">
    <property type="component" value="Unassembled WGS sequence"/>
</dbReference>
<dbReference type="Gene3D" id="2.20.200.10">
    <property type="entry name" value="Outer membrane efflux proteins (OEP)"/>
    <property type="match status" value="1"/>
</dbReference>
<evidence type="ECO:0000313" key="3">
    <source>
        <dbReference type="EMBL" id="TKB49163.1"/>
    </source>
</evidence>
<reference evidence="3 4" key="1">
    <citation type="submission" date="2019-04" db="EMBL/GenBank/DDBJ databases">
        <authorList>
            <person name="Hwang J.C."/>
        </authorList>
    </citation>
    <scope>NUCLEOTIDE SEQUENCE [LARGE SCALE GENOMIC DNA]</scope>
    <source>
        <strain evidence="3 4">IMCC35002</strain>
    </source>
</reference>
<keyword evidence="4" id="KW-1185">Reference proteome</keyword>
<evidence type="ECO:0000256" key="1">
    <source>
        <dbReference type="ARBA" id="ARBA00007613"/>
    </source>
</evidence>
<keyword evidence="2" id="KW-0812">Transmembrane</keyword>
<dbReference type="PANTHER" id="PTHR30203:SF32">
    <property type="entry name" value="CATION EFFLUX SYSTEM PROTEIN CUSC"/>
    <property type="match status" value="1"/>
</dbReference>
<dbReference type="RefSeq" id="WP_136865361.1">
    <property type="nucleotide sequence ID" value="NZ_SWCJ01000028.1"/>
</dbReference>
<evidence type="ECO:0000313" key="4">
    <source>
        <dbReference type="Proteomes" id="UP000305675"/>
    </source>
</evidence>
<dbReference type="InterPro" id="IPR010131">
    <property type="entry name" value="MdtP/NodT-like"/>
</dbReference>
<dbReference type="GO" id="GO:0009279">
    <property type="term" value="C:cell outer membrane"/>
    <property type="evidence" value="ECO:0007669"/>
    <property type="project" value="UniProtKB-SubCell"/>
</dbReference>
<comment type="subcellular location">
    <subcellularLocation>
        <location evidence="2">Cell outer membrane</location>
        <topology evidence="2">Lipid-anchor</topology>
    </subcellularLocation>
</comment>
<dbReference type="SUPFAM" id="SSF56954">
    <property type="entry name" value="Outer membrane efflux proteins (OEP)"/>
    <property type="match status" value="1"/>
</dbReference>
<evidence type="ECO:0000256" key="2">
    <source>
        <dbReference type="RuleBase" id="RU362097"/>
    </source>
</evidence>